<dbReference type="EMBL" id="JAUEIF010000004">
    <property type="protein sequence ID" value="MDN0025060.1"/>
    <property type="molecule type" value="Genomic_DNA"/>
</dbReference>
<evidence type="ECO:0000313" key="2">
    <source>
        <dbReference type="EMBL" id="MDN0025060.1"/>
    </source>
</evidence>
<comment type="caution">
    <text evidence="2">The sequence shown here is derived from an EMBL/GenBank/DDBJ whole genome shotgun (WGS) entry which is preliminary data.</text>
</comment>
<evidence type="ECO:0000313" key="3">
    <source>
        <dbReference type="Proteomes" id="UP001167831"/>
    </source>
</evidence>
<gene>
    <name evidence="1" type="ORF">QVN81_09160</name>
    <name evidence="2" type="ORF">QVN84_05940</name>
</gene>
<dbReference type="RefSeq" id="WP_289825636.1">
    <property type="nucleotide sequence ID" value="NZ_JAUEIE010000009.1"/>
</dbReference>
<name>A0AAW7JQ95_9BACT</name>
<evidence type="ECO:0000313" key="4">
    <source>
        <dbReference type="Proteomes" id="UP001168478"/>
    </source>
</evidence>
<protein>
    <submittedName>
        <fullName evidence="2">Uncharacterized protein</fullName>
    </submittedName>
</protein>
<accession>A0AAW7JQ95</accession>
<organism evidence="2 4">
    <name type="scientific">Leyella lascolaii</name>
    <dbReference type="NCBI Taxonomy" id="1776379"/>
    <lineage>
        <taxon>Bacteria</taxon>
        <taxon>Pseudomonadati</taxon>
        <taxon>Bacteroidota</taxon>
        <taxon>Bacteroidia</taxon>
        <taxon>Bacteroidales</taxon>
        <taxon>Prevotellaceae</taxon>
        <taxon>Leyella</taxon>
    </lineage>
</organism>
<reference evidence="2" key="1">
    <citation type="submission" date="2023-06" db="EMBL/GenBank/DDBJ databases">
        <authorList>
            <person name="Zeman M."/>
            <person name="Kubasova T."/>
            <person name="Jahodarova E."/>
            <person name="Nykrynova M."/>
            <person name="Rychlik I."/>
        </authorList>
    </citation>
    <scope>NUCLEOTIDE SEQUENCE</scope>
    <source>
        <strain evidence="2">ET15</strain>
        <strain evidence="1">ET37</strain>
    </source>
</reference>
<keyword evidence="3" id="KW-1185">Reference proteome</keyword>
<dbReference type="EMBL" id="JAUEIE010000009">
    <property type="protein sequence ID" value="MDN0023185.1"/>
    <property type="molecule type" value="Genomic_DNA"/>
</dbReference>
<dbReference type="Proteomes" id="UP001168478">
    <property type="component" value="Unassembled WGS sequence"/>
</dbReference>
<dbReference type="AlphaFoldDB" id="A0AAW7JQ95"/>
<evidence type="ECO:0000313" key="1">
    <source>
        <dbReference type="EMBL" id="MDN0023185.1"/>
    </source>
</evidence>
<dbReference type="Proteomes" id="UP001167831">
    <property type="component" value="Unassembled WGS sequence"/>
</dbReference>
<sequence>MLEPESVIGLPYSFRAAVRQIVFIFVDDVVGYIENKMDAI</sequence>
<reference evidence="2" key="2">
    <citation type="submission" date="2023-08" db="EMBL/GenBank/DDBJ databases">
        <title>Identification and characterization of horizontal gene transfer across gut microbiota members of farm animals based on homology search.</title>
        <authorList>
            <person name="Schwarzerova J."/>
            <person name="Nykrynova M."/>
            <person name="Jureckova K."/>
            <person name="Cejkova D."/>
            <person name="Rychlik I."/>
        </authorList>
    </citation>
    <scope>NUCLEOTIDE SEQUENCE</scope>
    <source>
        <strain evidence="2">ET15</strain>
        <strain evidence="1">ET37</strain>
    </source>
</reference>
<proteinExistence type="predicted"/>